<protein>
    <submittedName>
        <fullName evidence="1">Uncharacterized protein</fullName>
    </submittedName>
</protein>
<gene>
    <name evidence="1" type="ORF">MENTE1834_LOCUS15942</name>
</gene>
<reference evidence="1" key="1">
    <citation type="submission" date="2023-11" db="EMBL/GenBank/DDBJ databases">
        <authorList>
            <person name="Poullet M."/>
        </authorList>
    </citation>
    <scope>NUCLEOTIDE SEQUENCE</scope>
    <source>
        <strain evidence="1">E1834</strain>
    </source>
</reference>
<proteinExistence type="predicted"/>
<name>A0ACB0YSK5_MELEN</name>
<evidence type="ECO:0000313" key="1">
    <source>
        <dbReference type="EMBL" id="CAK5060299.1"/>
    </source>
</evidence>
<organism evidence="1 2">
    <name type="scientific">Meloidogyne enterolobii</name>
    <name type="common">Root-knot nematode worm</name>
    <name type="synonym">Meloidogyne mayaguensis</name>
    <dbReference type="NCBI Taxonomy" id="390850"/>
    <lineage>
        <taxon>Eukaryota</taxon>
        <taxon>Metazoa</taxon>
        <taxon>Ecdysozoa</taxon>
        <taxon>Nematoda</taxon>
        <taxon>Chromadorea</taxon>
        <taxon>Rhabditida</taxon>
        <taxon>Tylenchina</taxon>
        <taxon>Tylenchomorpha</taxon>
        <taxon>Tylenchoidea</taxon>
        <taxon>Meloidogynidae</taxon>
        <taxon>Meloidogyninae</taxon>
        <taxon>Meloidogyne</taxon>
    </lineage>
</organism>
<keyword evidence="2" id="KW-1185">Reference proteome</keyword>
<evidence type="ECO:0000313" key="2">
    <source>
        <dbReference type="Proteomes" id="UP001497535"/>
    </source>
</evidence>
<dbReference type="EMBL" id="CAVMJV010000017">
    <property type="protein sequence ID" value="CAK5060299.1"/>
    <property type="molecule type" value="Genomic_DNA"/>
</dbReference>
<accession>A0ACB0YSK5</accession>
<sequence>MLQLPTIIVSKEDIKIVYYYLNKLFNCSFEYADINEFILNPELLQLLFGNAKIPKQFYVMRDAFLTFSKAYNSENLLKFVVNHLICESYFINFYSKNNKEEYINILHKILINGDKFRNVIINCSYGIPELFDLVINYIKTSKDCSKMVAKIELNKIGSSFDRLNEKAEKVEEASGRWNKPIYQISNIYNPKIKFSIVYWRVVSNGVEFERIYC</sequence>
<comment type="caution">
    <text evidence="1">The sequence shown here is derived from an EMBL/GenBank/DDBJ whole genome shotgun (WGS) entry which is preliminary data.</text>
</comment>
<dbReference type="Proteomes" id="UP001497535">
    <property type="component" value="Unassembled WGS sequence"/>
</dbReference>